<feature type="domain" description="ABC transporter" evidence="5">
    <location>
        <begin position="7"/>
        <end position="245"/>
    </location>
</feature>
<dbReference type="SMART" id="SM00382">
    <property type="entry name" value="AAA"/>
    <property type="match status" value="1"/>
</dbReference>
<keyword evidence="3" id="KW-0547">Nucleotide-binding</keyword>
<keyword evidence="1" id="KW-0813">Transport</keyword>
<keyword evidence="2" id="KW-0677">Repeat</keyword>
<dbReference type="InterPro" id="IPR027417">
    <property type="entry name" value="P-loop_NTPase"/>
</dbReference>
<protein>
    <submittedName>
        <fullName evidence="6">Sugar ABC transporter ATP-binding protein</fullName>
    </submittedName>
</protein>
<dbReference type="InterPro" id="IPR003439">
    <property type="entry name" value="ABC_transporter-like_ATP-bd"/>
</dbReference>
<evidence type="ECO:0000256" key="3">
    <source>
        <dbReference type="ARBA" id="ARBA00022741"/>
    </source>
</evidence>
<proteinExistence type="predicted"/>
<keyword evidence="4 6" id="KW-0067">ATP-binding</keyword>
<sequence>MEGKVVLKVEGLNKSFGPTKAVVDMHLEIHPGEIHGLIGENGSGKSTVTSMIAGCLKPDSGVMIMNGKRHEPKSMLEGRASGICMLLQEKGTINHLTISENIYLGEENQFSKGGIVNRRRMNQAARKVLESIDLGHVEPSHLIDELSFEDRKLVEAGMAMKEDPKILIVDETTTALSQKGREVLYRIMSQMKEKEKSVIFISHDLDELKQVCDRVTVMRDGAYITTLSGEEITVDAMRHHMIGRDFSDGYYRVDYEDNYDHDTVMLEVDHVNLGKALKDVSLQLHKGEILGIGGLTDCGMHDLCKVIYGLVKPDSGEVRLPQKEITIRNSTQAAENGMGYVPKDRELEGLMMAASIRDNINLMSMDKVKKGFLITSGSTRKLAEEQVDMLRIKIGGLELPVSSLSGGNKQKVSIAKCMANDVQIFIMDCPTRGIDIGVKAAIYCLLEQFKAQGRAILMISEELPELLGMADNLLIMKDGEITAHIRRSPEVSEHDVIVKMI</sequence>
<dbReference type="Pfam" id="PF00005">
    <property type="entry name" value="ABC_tran"/>
    <property type="match status" value="2"/>
</dbReference>
<evidence type="ECO:0000256" key="4">
    <source>
        <dbReference type="ARBA" id="ARBA00022840"/>
    </source>
</evidence>
<dbReference type="Proteomes" id="UP001314681">
    <property type="component" value="Unassembled WGS sequence"/>
</dbReference>
<dbReference type="EMBL" id="JAHQCX010000001">
    <property type="protein sequence ID" value="MBU9724774.1"/>
    <property type="molecule type" value="Genomic_DNA"/>
</dbReference>
<accession>A0ABS6K1R0</accession>
<dbReference type="PROSITE" id="PS00211">
    <property type="entry name" value="ABC_TRANSPORTER_1"/>
    <property type="match status" value="1"/>
</dbReference>
<name>A0ABS6K1R0_9FIRM</name>
<dbReference type="CDD" id="cd03216">
    <property type="entry name" value="ABC_Carb_Monos_I"/>
    <property type="match status" value="1"/>
</dbReference>
<reference evidence="6 7" key="1">
    <citation type="submission" date="2021-06" db="EMBL/GenBank/DDBJ databases">
        <title>Description of novel taxa of the family Lachnospiraceae.</title>
        <authorList>
            <person name="Chaplin A.V."/>
            <person name="Sokolova S.R."/>
            <person name="Pikina A.P."/>
            <person name="Korzhanova M."/>
            <person name="Belova V."/>
            <person name="Korostin D."/>
            <person name="Efimov B.A."/>
        </authorList>
    </citation>
    <scope>NUCLEOTIDE SEQUENCE [LARGE SCALE GENOMIC DNA]</scope>
    <source>
        <strain evidence="6 7">ASD4241</strain>
    </source>
</reference>
<dbReference type="InterPro" id="IPR050107">
    <property type="entry name" value="ABC_carbohydrate_import_ATPase"/>
</dbReference>
<organism evidence="6 7">
    <name type="scientific">Diplocloster modestus</name>
    <dbReference type="NCBI Taxonomy" id="2850322"/>
    <lineage>
        <taxon>Bacteria</taxon>
        <taxon>Bacillati</taxon>
        <taxon>Bacillota</taxon>
        <taxon>Clostridia</taxon>
        <taxon>Lachnospirales</taxon>
        <taxon>Lachnospiraceae</taxon>
        <taxon>Diplocloster</taxon>
    </lineage>
</organism>
<evidence type="ECO:0000256" key="1">
    <source>
        <dbReference type="ARBA" id="ARBA00022448"/>
    </source>
</evidence>
<evidence type="ECO:0000256" key="2">
    <source>
        <dbReference type="ARBA" id="ARBA00022737"/>
    </source>
</evidence>
<evidence type="ECO:0000313" key="6">
    <source>
        <dbReference type="EMBL" id="MBU9724774.1"/>
    </source>
</evidence>
<dbReference type="InterPro" id="IPR017871">
    <property type="entry name" value="ABC_transporter-like_CS"/>
</dbReference>
<dbReference type="Gene3D" id="3.40.50.300">
    <property type="entry name" value="P-loop containing nucleotide triphosphate hydrolases"/>
    <property type="match status" value="2"/>
</dbReference>
<comment type="caution">
    <text evidence="6">The sequence shown here is derived from an EMBL/GenBank/DDBJ whole genome shotgun (WGS) entry which is preliminary data.</text>
</comment>
<evidence type="ECO:0000313" key="7">
    <source>
        <dbReference type="Proteomes" id="UP001314681"/>
    </source>
</evidence>
<keyword evidence="7" id="KW-1185">Reference proteome</keyword>
<dbReference type="InterPro" id="IPR003593">
    <property type="entry name" value="AAA+_ATPase"/>
</dbReference>
<dbReference type="PANTHER" id="PTHR43790:SF9">
    <property type="entry name" value="GALACTOFURANOSE TRANSPORTER ATP-BINDING PROTEIN YTFR"/>
    <property type="match status" value="1"/>
</dbReference>
<dbReference type="PROSITE" id="PS50893">
    <property type="entry name" value="ABC_TRANSPORTER_2"/>
    <property type="match status" value="2"/>
</dbReference>
<dbReference type="PANTHER" id="PTHR43790">
    <property type="entry name" value="CARBOHYDRATE TRANSPORT ATP-BINDING PROTEIN MG119-RELATED"/>
    <property type="match status" value="1"/>
</dbReference>
<dbReference type="CDD" id="cd03215">
    <property type="entry name" value="ABC_Carb_Monos_II"/>
    <property type="match status" value="1"/>
</dbReference>
<feature type="domain" description="ABC transporter" evidence="5">
    <location>
        <begin position="253"/>
        <end position="501"/>
    </location>
</feature>
<dbReference type="GO" id="GO:0005524">
    <property type="term" value="F:ATP binding"/>
    <property type="evidence" value="ECO:0007669"/>
    <property type="project" value="UniProtKB-KW"/>
</dbReference>
<dbReference type="SUPFAM" id="SSF52540">
    <property type="entry name" value="P-loop containing nucleoside triphosphate hydrolases"/>
    <property type="match status" value="2"/>
</dbReference>
<evidence type="ECO:0000259" key="5">
    <source>
        <dbReference type="PROSITE" id="PS50893"/>
    </source>
</evidence>
<gene>
    <name evidence="6" type="ORF">KTH90_01970</name>
</gene>